<reference evidence="2" key="1">
    <citation type="submission" date="2017-03" db="EMBL/GenBank/DDBJ databases">
        <authorList>
            <person name="Rodrigo-Torres L."/>
            <person name="Arahal R.D."/>
            <person name="Lucena T."/>
        </authorList>
    </citation>
    <scope>NUCLEOTIDE SEQUENCE [LARGE SCALE GENOMIC DNA]</scope>
    <source>
        <strain evidence="2">CECT 8370</strain>
    </source>
</reference>
<sequence>MVIAHQIPIGALGHLIAADKCKQVSAVTQIGDNRLTAHIILALSALNGPRIMPPALRQNASHIE</sequence>
<protein>
    <submittedName>
        <fullName evidence="1">Uncharacterized protein</fullName>
    </submittedName>
</protein>
<gene>
    <name evidence="1" type="ORF">ROG8370_00942</name>
</gene>
<accession>A0A1X6YN13</accession>
<dbReference type="Proteomes" id="UP000194012">
    <property type="component" value="Unassembled WGS sequence"/>
</dbReference>
<keyword evidence="2" id="KW-1185">Reference proteome</keyword>
<organism evidence="1 2">
    <name type="scientific">Roseovarius gaetbuli</name>
    <dbReference type="NCBI Taxonomy" id="1356575"/>
    <lineage>
        <taxon>Bacteria</taxon>
        <taxon>Pseudomonadati</taxon>
        <taxon>Pseudomonadota</taxon>
        <taxon>Alphaproteobacteria</taxon>
        <taxon>Rhodobacterales</taxon>
        <taxon>Roseobacteraceae</taxon>
        <taxon>Roseovarius</taxon>
    </lineage>
</organism>
<proteinExistence type="predicted"/>
<evidence type="ECO:0000313" key="1">
    <source>
        <dbReference type="EMBL" id="SLN25847.1"/>
    </source>
</evidence>
<dbReference type="AlphaFoldDB" id="A0A1X6YN13"/>
<dbReference type="EMBL" id="FWFJ01000006">
    <property type="protein sequence ID" value="SLN25847.1"/>
    <property type="molecule type" value="Genomic_DNA"/>
</dbReference>
<evidence type="ECO:0000313" key="2">
    <source>
        <dbReference type="Proteomes" id="UP000194012"/>
    </source>
</evidence>
<name>A0A1X6YN13_9RHOB</name>